<dbReference type="InterPro" id="IPR035919">
    <property type="entry name" value="EAL_sf"/>
</dbReference>
<dbReference type="EMBL" id="DSKI01000999">
    <property type="protein sequence ID" value="HEB45818.1"/>
    <property type="molecule type" value="Genomic_DNA"/>
</dbReference>
<name>A0A7C1SKR2_9HYPH</name>
<dbReference type="Pfam" id="PF00563">
    <property type="entry name" value="EAL"/>
    <property type="match status" value="1"/>
</dbReference>
<dbReference type="NCBIfam" id="TIGR00254">
    <property type="entry name" value="GGDEF"/>
    <property type="match status" value="1"/>
</dbReference>
<dbReference type="InterPro" id="IPR043128">
    <property type="entry name" value="Rev_trsase/Diguanyl_cyclase"/>
</dbReference>
<dbReference type="PANTHER" id="PTHR33121">
    <property type="entry name" value="CYCLIC DI-GMP PHOSPHODIESTERASE PDEF"/>
    <property type="match status" value="1"/>
</dbReference>
<dbReference type="Gene3D" id="3.30.450.40">
    <property type="match status" value="1"/>
</dbReference>
<protein>
    <submittedName>
        <fullName evidence="3">EAL domain-containing protein</fullName>
    </submittedName>
</protein>
<dbReference type="InterPro" id="IPR029016">
    <property type="entry name" value="GAF-like_dom_sf"/>
</dbReference>
<gene>
    <name evidence="3" type="ORF">ENP70_19490</name>
</gene>
<organism evidence="3">
    <name type="scientific">Agrobacterium albertimagni</name>
    <dbReference type="NCBI Taxonomy" id="147266"/>
    <lineage>
        <taxon>Bacteria</taxon>
        <taxon>Pseudomonadati</taxon>
        <taxon>Pseudomonadota</taxon>
        <taxon>Alphaproteobacteria</taxon>
        <taxon>Hyphomicrobiales</taxon>
        <taxon>Rhizobiaceae</taxon>
        <taxon>Rhizobium/Agrobacterium group</taxon>
        <taxon>Agrobacterium</taxon>
    </lineage>
</organism>
<dbReference type="Pfam" id="PF00990">
    <property type="entry name" value="GGDEF"/>
    <property type="match status" value="1"/>
</dbReference>
<dbReference type="SUPFAM" id="SSF55073">
    <property type="entry name" value="Nucleotide cyclase"/>
    <property type="match status" value="1"/>
</dbReference>
<dbReference type="Gene3D" id="3.20.20.450">
    <property type="entry name" value="EAL domain"/>
    <property type="match status" value="1"/>
</dbReference>
<evidence type="ECO:0000259" key="2">
    <source>
        <dbReference type="PROSITE" id="PS50887"/>
    </source>
</evidence>
<feature type="domain" description="GGDEF" evidence="2">
    <location>
        <begin position="197"/>
        <end position="327"/>
    </location>
</feature>
<dbReference type="GO" id="GO:0071111">
    <property type="term" value="F:cyclic-guanylate-specific phosphodiesterase activity"/>
    <property type="evidence" value="ECO:0007669"/>
    <property type="project" value="InterPro"/>
</dbReference>
<dbReference type="InterPro" id="IPR029787">
    <property type="entry name" value="Nucleotide_cyclase"/>
</dbReference>
<dbReference type="CDD" id="cd01949">
    <property type="entry name" value="GGDEF"/>
    <property type="match status" value="1"/>
</dbReference>
<feature type="domain" description="EAL" evidence="1">
    <location>
        <begin position="336"/>
        <end position="591"/>
    </location>
</feature>
<dbReference type="Pfam" id="PF13185">
    <property type="entry name" value="GAF_2"/>
    <property type="match status" value="1"/>
</dbReference>
<dbReference type="PROSITE" id="PS50887">
    <property type="entry name" value="GGDEF"/>
    <property type="match status" value="1"/>
</dbReference>
<dbReference type="SMART" id="SM00052">
    <property type="entry name" value="EAL"/>
    <property type="match status" value="1"/>
</dbReference>
<dbReference type="InterPro" id="IPR050706">
    <property type="entry name" value="Cyclic-di-GMP_PDE-like"/>
</dbReference>
<evidence type="ECO:0000313" key="3">
    <source>
        <dbReference type="EMBL" id="HEB45818.1"/>
    </source>
</evidence>
<dbReference type="PANTHER" id="PTHR33121:SF70">
    <property type="entry name" value="SIGNALING PROTEIN YKOW"/>
    <property type="match status" value="1"/>
</dbReference>
<dbReference type="SUPFAM" id="SSF141868">
    <property type="entry name" value="EAL domain-like"/>
    <property type="match status" value="1"/>
</dbReference>
<accession>A0A7C1SKR2</accession>
<dbReference type="InterPro" id="IPR003018">
    <property type="entry name" value="GAF"/>
</dbReference>
<sequence>MFLKLQNTILEMIAMGHPLAETVDRLCREVEASSNDLVCSVLLLDDEQRLRHLAGPSLPLEYTSAIDGTAIGPGVGSCGTAAYFGEPVLVEDIDTHPYWQAFKSLALPNGLRACWSTPIIGAGKVLGTFAFYYRVARGPSDAEKAAVEACVHLCAIAIERDQRIAERRKLAETDNLTGLPNRSRFNETIEDVARRGQDWALMLIDLDNLKMVNDTFGHSAGDDLIRIVAHRLQDCAPAEMTFRLGGDEFAVIVPCLEATDPTELAEALIQRIKEPADCAGHLIYPAATLGGAKAGIERSPQQVRQNADYALYHAKERARGRYLEYAPGLGTSIVKRFRAVQEVDQALRDDRIDAHYQPIIELATGRIMGFESLCRMRMADGSLVAAAHFQEAMKDAHVAIEITERMLERISAACIEWQREGLQFSRVGLNLSAADFHRGRLTQRIVDAVSRVGLPASVIVAEVTESVYLAQKDNVIAEEIRAMREAGIKVALDDFGTGFASLTHLLTVPVDVIKIDKCFVRRLADAGSGSVITKGLLDIARGLGIWVIAEGIEEESQAEHLLSLDCKAGQGYYFSRPMDRDSVREMLEVSQFHPEWTRILLDRERQLVPRAG</sequence>
<proteinExistence type="predicted"/>
<dbReference type="SMART" id="SM00267">
    <property type="entry name" value="GGDEF"/>
    <property type="match status" value="1"/>
</dbReference>
<reference evidence="3" key="1">
    <citation type="journal article" date="2020" name="mSystems">
        <title>Genome- and Community-Level Interaction Insights into Carbon Utilization and Element Cycling Functions of Hydrothermarchaeota in Hydrothermal Sediment.</title>
        <authorList>
            <person name="Zhou Z."/>
            <person name="Liu Y."/>
            <person name="Xu W."/>
            <person name="Pan J."/>
            <person name="Luo Z.H."/>
            <person name="Li M."/>
        </authorList>
    </citation>
    <scope>NUCLEOTIDE SEQUENCE [LARGE SCALE GENOMIC DNA]</scope>
    <source>
        <strain evidence="3">SpSt-243</strain>
    </source>
</reference>
<dbReference type="Gene3D" id="3.30.70.270">
    <property type="match status" value="1"/>
</dbReference>
<dbReference type="InterPro" id="IPR001633">
    <property type="entry name" value="EAL_dom"/>
</dbReference>
<dbReference type="AlphaFoldDB" id="A0A7C1SKR2"/>
<dbReference type="SUPFAM" id="SSF55781">
    <property type="entry name" value="GAF domain-like"/>
    <property type="match status" value="1"/>
</dbReference>
<dbReference type="PROSITE" id="PS50883">
    <property type="entry name" value="EAL"/>
    <property type="match status" value="1"/>
</dbReference>
<comment type="caution">
    <text evidence="3">The sequence shown here is derived from an EMBL/GenBank/DDBJ whole genome shotgun (WGS) entry which is preliminary data.</text>
</comment>
<dbReference type="InterPro" id="IPR000160">
    <property type="entry name" value="GGDEF_dom"/>
</dbReference>
<dbReference type="SMART" id="SM00065">
    <property type="entry name" value="GAF"/>
    <property type="match status" value="1"/>
</dbReference>
<dbReference type="CDD" id="cd01948">
    <property type="entry name" value="EAL"/>
    <property type="match status" value="1"/>
</dbReference>
<evidence type="ECO:0000259" key="1">
    <source>
        <dbReference type="PROSITE" id="PS50883"/>
    </source>
</evidence>